<protein>
    <recommendedName>
        <fullName evidence="3">Bacteriocin</fullName>
    </recommendedName>
</protein>
<comment type="caution">
    <text evidence="1">The sequence shown here is derived from an EMBL/GenBank/DDBJ whole genome shotgun (WGS) entry which is preliminary data.</text>
</comment>
<dbReference type="EMBL" id="JAZGJU010000002">
    <property type="protein sequence ID" value="MEE6125976.1"/>
    <property type="molecule type" value="Genomic_DNA"/>
</dbReference>
<evidence type="ECO:0008006" key="3">
    <source>
        <dbReference type="Google" id="ProtNLM"/>
    </source>
</evidence>
<accession>A0ABU7QTR6</accession>
<dbReference type="Proteomes" id="UP001350005">
    <property type="component" value="Unassembled WGS sequence"/>
</dbReference>
<evidence type="ECO:0000313" key="2">
    <source>
        <dbReference type="Proteomes" id="UP001350005"/>
    </source>
</evidence>
<sequence>MLKQSAFIELEEISLDEFMEAVRKSGKKVTEEEAIEMLDFLHMLTRVTIKQYFSPE</sequence>
<name>A0ABU7QTR6_9FLAO</name>
<organism evidence="1 2">
    <name type="scientific">Chryseobacterium arthrosphaerae</name>
    <dbReference type="NCBI Taxonomy" id="651561"/>
    <lineage>
        <taxon>Bacteria</taxon>
        <taxon>Pseudomonadati</taxon>
        <taxon>Bacteroidota</taxon>
        <taxon>Flavobacteriia</taxon>
        <taxon>Flavobacteriales</taxon>
        <taxon>Weeksellaceae</taxon>
        <taxon>Chryseobacterium group</taxon>
        <taxon>Chryseobacterium</taxon>
    </lineage>
</organism>
<evidence type="ECO:0000313" key="1">
    <source>
        <dbReference type="EMBL" id="MEE6125976.1"/>
    </source>
</evidence>
<dbReference type="RefSeq" id="WP_330937208.1">
    <property type="nucleotide sequence ID" value="NZ_JAZGJU010000002.1"/>
</dbReference>
<gene>
    <name evidence="1" type="ORF">V2E39_01105</name>
</gene>
<proteinExistence type="predicted"/>
<keyword evidence="2" id="KW-1185">Reference proteome</keyword>
<reference evidence="1 2" key="1">
    <citation type="submission" date="2024-01" db="EMBL/GenBank/DDBJ databases">
        <title>Whole genome of Chryseobacterium arthrosphaerae NNCa 2741.</title>
        <authorList>
            <person name="Boriskina E.V."/>
            <person name="Gordinskaya N.A."/>
            <person name="Kropotov V.S."/>
            <person name="Alekseeva A.E."/>
            <person name="Makhova M.A."/>
            <person name="Kryazhev D.V."/>
            <person name="Shkurkina I.S."/>
        </authorList>
    </citation>
    <scope>NUCLEOTIDE SEQUENCE [LARGE SCALE GENOMIC DNA]</scope>
    <source>
        <strain evidence="1 2">NNCa 2741</strain>
    </source>
</reference>